<name>A0A3L7DYH7_9GAMM</name>
<dbReference type="Proteomes" id="UP000265509">
    <property type="component" value="Unassembled WGS sequence"/>
</dbReference>
<dbReference type="EMBL" id="QRAN01000005">
    <property type="protein sequence ID" value="RLQ22658.1"/>
    <property type="molecule type" value="Genomic_DNA"/>
</dbReference>
<dbReference type="PANTHER" id="PTHR14859">
    <property type="entry name" value="CALCOFLUOR WHITE HYPERSENSITIVE PROTEIN PRECURSOR"/>
    <property type="match status" value="1"/>
</dbReference>
<dbReference type="AlphaFoldDB" id="A0A3L7DYH7"/>
<evidence type="ECO:0000313" key="2">
    <source>
        <dbReference type="EMBL" id="RLQ22658.1"/>
    </source>
</evidence>
<comment type="caution">
    <text evidence="2">The sequence shown here is derived from an EMBL/GenBank/DDBJ whole genome shotgun (WGS) entry which is preliminary data.</text>
</comment>
<dbReference type="GO" id="GO:0016020">
    <property type="term" value="C:membrane"/>
    <property type="evidence" value="ECO:0007669"/>
    <property type="project" value="GOC"/>
</dbReference>
<sequence>MSDSINILTYNIHKGYCTGNRRFMLDSMRQRIAETGADIVFLQEIHGKAIKSAAKRRKFSYPDQPHFEYLADQAWPHFAYGRNAIYRKGDHGNAILSKYPFISWENIDVSKFPRSSRSILHGVIDLPGTNSRLHTLCVHLGLLEQERREQLQALTERIDQHVPRNEPMIIAGDFNDWRRRAENHLHDDLGLEELFVTLQGRHARTFPVWAPMLPVDRVYFRGLSPLSCRRLATGHWRDLSDHAALFGVFDLT</sequence>
<dbReference type="Gene3D" id="3.60.10.10">
    <property type="entry name" value="Endonuclease/exonuclease/phosphatase"/>
    <property type="match status" value="1"/>
</dbReference>
<evidence type="ECO:0000259" key="1">
    <source>
        <dbReference type="Pfam" id="PF03372"/>
    </source>
</evidence>
<dbReference type="OrthoDB" id="9793162at2"/>
<accession>A0A3L7DYH7</accession>
<protein>
    <submittedName>
        <fullName evidence="2">EEP domain-containing protein</fullName>
    </submittedName>
</protein>
<proteinExistence type="predicted"/>
<dbReference type="RefSeq" id="WP_117953429.1">
    <property type="nucleotide sequence ID" value="NZ_QRAN01000005.1"/>
</dbReference>
<reference evidence="2 3" key="1">
    <citation type="submission" date="2018-07" db="EMBL/GenBank/DDBJ databases">
        <title>Halioglobus sp. genome submission.</title>
        <authorList>
            <person name="Ye M.-Q."/>
            <person name="Du Z.-J."/>
        </authorList>
    </citation>
    <scope>NUCLEOTIDE SEQUENCE [LARGE SCALE GENOMIC DNA]</scope>
    <source>
        <strain evidence="2 3">U0301</strain>
    </source>
</reference>
<evidence type="ECO:0000313" key="3">
    <source>
        <dbReference type="Proteomes" id="UP000265509"/>
    </source>
</evidence>
<dbReference type="InterPro" id="IPR051916">
    <property type="entry name" value="GPI-anchor_lipid_remodeler"/>
</dbReference>
<gene>
    <name evidence="2" type="ORF">DWB85_06655</name>
</gene>
<dbReference type="GO" id="GO:0006506">
    <property type="term" value="P:GPI anchor biosynthetic process"/>
    <property type="evidence" value="ECO:0007669"/>
    <property type="project" value="TreeGrafter"/>
</dbReference>
<dbReference type="GO" id="GO:0003824">
    <property type="term" value="F:catalytic activity"/>
    <property type="evidence" value="ECO:0007669"/>
    <property type="project" value="InterPro"/>
</dbReference>
<keyword evidence="3" id="KW-1185">Reference proteome</keyword>
<dbReference type="PANTHER" id="PTHR14859:SF1">
    <property type="entry name" value="PGAP2-INTERACTING PROTEIN"/>
    <property type="match status" value="1"/>
</dbReference>
<dbReference type="InterPro" id="IPR005135">
    <property type="entry name" value="Endo/exonuclease/phosphatase"/>
</dbReference>
<dbReference type="InterPro" id="IPR036691">
    <property type="entry name" value="Endo/exonu/phosph_ase_sf"/>
</dbReference>
<organism evidence="2 3">
    <name type="scientific">Seongchinamella sediminis</name>
    <dbReference type="NCBI Taxonomy" id="2283635"/>
    <lineage>
        <taxon>Bacteria</taxon>
        <taxon>Pseudomonadati</taxon>
        <taxon>Pseudomonadota</taxon>
        <taxon>Gammaproteobacteria</taxon>
        <taxon>Cellvibrionales</taxon>
        <taxon>Halieaceae</taxon>
        <taxon>Seongchinamella</taxon>
    </lineage>
</organism>
<dbReference type="SUPFAM" id="SSF56219">
    <property type="entry name" value="DNase I-like"/>
    <property type="match status" value="1"/>
</dbReference>
<feature type="domain" description="Endonuclease/exonuclease/phosphatase" evidence="1">
    <location>
        <begin position="8"/>
        <end position="242"/>
    </location>
</feature>
<dbReference type="Pfam" id="PF03372">
    <property type="entry name" value="Exo_endo_phos"/>
    <property type="match status" value="1"/>
</dbReference>